<dbReference type="RefSeq" id="WP_284153544.1">
    <property type="nucleotide sequence ID" value="NZ_AP025516.1"/>
</dbReference>
<proteinExistence type="predicted"/>
<dbReference type="Gene3D" id="3.90.1530.10">
    <property type="entry name" value="Conserved hypothetical protein from pyrococcus furiosus pfu- 392566-001, ParB domain"/>
    <property type="match status" value="1"/>
</dbReference>
<sequence>MKIPIERIQVNEELRVRKEIGNLEPLQVSIAKVGLINPILIDENDNLVAGYRRLRACRNLGWLEIDVCVVEFGGDELGMLETEIAENFFRKDFSPEEILATERRRQEIIEKHRHKSWWERFWTWLKTVFGGGKKSERIGAGSTHNR</sequence>
<dbReference type="Pfam" id="PF02195">
    <property type="entry name" value="ParB_N"/>
    <property type="match status" value="1"/>
</dbReference>
<dbReference type="SMART" id="SM00470">
    <property type="entry name" value="ParB"/>
    <property type="match status" value="1"/>
</dbReference>
<dbReference type="PANTHER" id="PTHR33375">
    <property type="entry name" value="CHROMOSOME-PARTITIONING PROTEIN PARB-RELATED"/>
    <property type="match status" value="1"/>
</dbReference>
<name>A0ABN6M4D8_9BACT</name>
<evidence type="ECO:0000259" key="1">
    <source>
        <dbReference type="SMART" id="SM00470"/>
    </source>
</evidence>
<reference evidence="2 3" key="1">
    <citation type="submission" date="2022-01" db="EMBL/GenBank/DDBJ databases">
        <title>Desulfofustis limnae sp. nov., a novel mesophilic sulfate-reducing bacterium isolated from marsh soil.</title>
        <authorList>
            <person name="Watanabe M."/>
            <person name="Takahashi A."/>
            <person name="Kojima H."/>
            <person name="Fukui M."/>
        </authorList>
    </citation>
    <scope>NUCLEOTIDE SEQUENCE [LARGE SCALE GENOMIC DNA]</scope>
    <source>
        <strain evidence="2 3">PPLL</strain>
    </source>
</reference>
<dbReference type="InterPro" id="IPR003115">
    <property type="entry name" value="ParB_N"/>
</dbReference>
<keyword evidence="3" id="KW-1185">Reference proteome</keyword>
<feature type="domain" description="ParB-like N-terminal" evidence="1">
    <location>
        <begin position="1"/>
        <end position="83"/>
    </location>
</feature>
<dbReference type="PANTHER" id="PTHR33375:SF1">
    <property type="entry name" value="CHROMOSOME-PARTITIONING PROTEIN PARB-RELATED"/>
    <property type="match status" value="1"/>
</dbReference>
<dbReference type="Proteomes" id="UP000830055">
    <property type="component" value="Chromosome"/>
</dbReference>
<dbReference type="InterPro" id="IPR050336">
    <property type="entry name" value="Chromosome_partition/occlusion"/>
</dbReference>
<evidence type="ECO:0000313" key="2">
    <source>
        <dbReference type="EMBL" id="BDD86458.1"/>
    </source>
</evidence>
<accession>A0ABN6M4D8</accession>
<protein>
    <submittedName>
        <fullName evidence="2">Chromosome partitioning protein ParB</fullName>
    </submittedName>
</protein>
<evidence type="ECO:0000313" key="3">
    <source>
        <dbReference type="Proteomes" id="UP000830055"/>
    </source>
</evidence>
<gene>
    <name evidence="2" type="ORF">DPPLL_08230</name>
</gene>
<dbReference type="SUPFAM" id="SSF110849">
    <property type="entry name" value="ParB/Sulfiredoxin"/>
    <property type="match status" value="1"/>
</dbReference>
<organism evidence="2 3">
    <name type="scientific">Desulfofustis limnaeus</name>
    <dbReference type="NCBI Taxonomy" id="2740163"/>
    <lineage>
        <taxon>Bacteria</taxon>
        <taxon>Pseudomonadati</taxon>
        <taxon>Thermodesulfobacteriota</taxon>
        <taxon>Desulfobulbia</taxon>
        <taxon>Desulfobulbales</taxon>
        <taxon>Desulfocapsaceae</taxon>
        <taxon>Desulfofustis</taxon>
    </lineage>
</organism>
<dbReference type="InterPro" id="IPR036086">
    <property type="entry name" value="ParB/Sulfiredoxin_sf"/>
</dbReference>
<dbReference type="EMBL" id="AP025516">
    <property type="protein sequence ID" value="BDD86458.1"/>
    <property type="molecule type" value="Genomic_DNA"/>
</dbReference>